<proteinExistence type="predicted"/>
<comment type="caution">
    <text evidence="4">The sequence shown here is derived from an EMBL/GenBank/DDBJ whole genome shotgun (WGS) entry which is preliminary data.</text>
</comment>
<dbReference type="SUPFAM" id="SSF50630">
    <property type="entry name" value="Acid proteases"/>
    <property type="match status" value="1"/>
</dbReference>
<dbReference type="EMBL" id="MBFR01000098">
    <property type="protein sequence ID" value="PVU94245.1"/>
    <property type="molecule type" value="Genomic_DNA"/>
</dbReference>
<dbReference type="InterPro" id="IPR021109">
    <property type="entry name" value="Peptidase_aspartic_dom_sf"/>
</dbReference>
<dbReference type="GO" id="GO:0008270">
    <property type="term" value="F:zinc ion binding"/>
    <property type="evidence" value="ECO:0007669"/>
    <property type="project" value="UniProtKB-KW"/>
</dbReference>
<name>A0A2T9YPF9_9FUNG</name>
<keyword evidence="5" id="KW-1185">Reference proteome</keyword>
<dbReference type="STRING" id="133385.A0A2T9YPF9"/>
<evidence type="ECO:0000313" key="4">
    <source>
        <dbReference type="EMBL" id="PVU94245.1"/>
    </source>
</evidence>
<reference evidence="4 5" key="1">
    <citation type="journal article" date="2018" name="MBio">
        <title>Comparative Genomics Reveals the Core Gene Toolbox for the Fungus-Insect Symbiosis.</title>
        <authorList>
            <person name="Wang Y."/>
            <person name="Stata M."/>
            <person name="Wang W."/>
            <person name="Stajich J.E."/>
            <person name="White M.M."/>
            <person name="Moncalvo J.M."/>
        </authorList>
    </citation>
    <scope>NUCLEOTIDE SEQUENCE [LARGE SCALE GENOMIC DNA]</scope>
    <source>
        <strain evidence="4 5">SWE-8-4</strain>
    </source>
</reference>
<dbReference type="CDD" id="cd00303">
    <property type="entry name" value="retropepsin_like"/>
    <property type="match status" value="1"/>
</dbReference>
<dbReference type="PROSITE" id="PS50158">
    <property type="entry name" value="ZF_CCHC"/>
    <property type="match status" value="1"/>
</dbReference>
<feature type="region of interest" description="Disordered" evidence="2">
    <location>
        <begin position="278"/>
        <end position="328"/>
    </location>
</feature>
<feature type="compositionally biased region" description="Basic and acidic residues" evidence="2">
    <location>
        <begin position="348"/>
        <end position="358"/>
    </location>
</feature>
<evidence type="ECO:0000256" key="1">
    <source>
        <dbReference type="PROSITE-ProRule" id="PRU00047"/>
    </source>
</evidence>
<feature type="domain" description="CCHC-type" evidence="3">
    <location>
        <begin position="265"/>
        <end position="279"/>
    </location>
</feature>
<organism evidence="4 5">
    <name type="scientific">Smittium simulii</name>
    <dbReference type="NCBI Taxonomy" id="133385"/>
    <lineage>
        <taxon>Eukaryota</taxon>
        <taxon>Fungi</taxon>
        <taxon>Fungi incertae sedis</taxon>
        <taxon>Zoopagomycota</taxon>
        <taxon>Kickxellomycotina</taxon>
        <taxon>Harpellomycetes</taxon>
        <taxon>Harpellales</taxon>
        <taxon>Legeriomycetaceae</taxon>
        <taxon>Smittium</taxon>
    </lineage>
</organism>
<accession>A0A2T9YPF9</accession>
<evidence type="ECO:0000259" key="3">
    <source>
        <dbReference type="PROSITE" id="PS50158"/>
    </source>
</evidence>
<keyword evidence="1" id="KW-0863">Zinc-finger</keyword>
<feature type="region of interest" description="Disordered" evidence="2">
    <location>
        <begin position="341"/>
        <end position="361"/>
    </location>
</feature>
<dbReference type="Proteomes" id="UP000245383">
    <property type="component" value="Unassembled WGS sequence"/>
</dbReference>
<dbReference type="AlphaFoldDB" id="A0A2T9YPF9"/>
<dbReference type="OrthoDB" id="1743130at2759"/>
<keyword evidence="1" id="KW-0479">Metal-binding</keyword>
<dbReference type="Pfam" id="PF00098">
    <property type="entry name" value="zf-CCHC"/>
    <property type="match status" value="1"/>
</dbReference>
<dbReference type="Gene3D" id="2.40.70.10">
    <property type="entry name" value="Acid Proteases"/>
    <property type="match status" value="1"/>
</dbReference>
<dbReference type="GO" id="GO:0003676">
    <property type="term" value="F:nucleic acid binding"/>
    <property type="evidence" value="ECO:0007669"/>
    <property type="project" value="InterPro"/>
</dbReference>
<dbReference type="InterPro" id="IPR001878">
    <property type="entry name" value="Znf_CCHC"/>
</dbReference>
<dbReference type="SMART" id="SM00343">
    <property type="entry name" value="ZnF_C2HC"/>
    <property type="match status" value="1"/>
</dbReference>
<keyword evidence="1" id="KW-0862">Zinc</keyword>
<sequence length="676" mass="77571">MTYNFNALTDAPFVQLTGVSLNLPEYSGKGDELSFNRWYDYCVDELKTFGFQNEEQCVLLLIRQLRSNARQTYDAYKMLNNQQILTLGKFKDILEPKFIDDNYDIKLRYRLLNLKQSGTIAKYIEAEKDIFGNYKDMNDKDRIFYLMNNIKPSYLKILNKRNPKTYLDAINALIERGDQIIMNAALSGKGLSEDSMDLDNIEFQDPRINTEPEETSDSVELNLISVENGGKTFWVTVKETKKPFKFPLNTSHSATRTFLDNSKLCWNCGSKEHLRRDCKAPNNHRRQEHANKRNEQGQWSSGKGQRNLGVADNWGPPTPITLNDNVAPPLDSSSLNVKEIPLSLNGKETSDKPLKEDSSESTSDMDLIYYTASEDEDGMQDKIIYPHLKSLKKTRRDENRFYFADHGIIRRPKKFIKLSLLENHDVISSGNLDPNNPSTPVWTFRQKDVKVRALLDSGAKKCFVAHKLAIKLGATITEVNSDTYATVADGTGLKLKKLANIKLTLEGQQMTIMAYIFPLKHVDLILGINWWCEHQLTPEYKENRWSYTLNNELKYIQDSKQQPKNIISVNSLCRLVKRQSAEEVYIVSINSIKTSNKNDASKIKFGDKSFKCIVNKHKEIFEETHYDQIPERKIEHEIKVTTDLPITKGWLACLTNKSQRVELQGGLNYGSILPQK</sequence>
<dbReference type="Pfam" id="PF08284">
    <property type="entry name" value="RVP_2"/>
    <property type="match status" value="1"/>
</dbReference>
<evidence type="ECO:0000256" key="2">
    <source>
        <dbReference type="SAM" id="MobiDB-lite"/>
    </source>
</evidence>
<evidence type="ECO:0000313" key="5">
    <source>
        <dbReference type="Proteomes" id="UP000245383"/>
    </source>
</evidence>
<gene>
    <name evidence="4" type="ORF">BB561_002729</name>
</gene>
<protein>
    <recommendedName>
        <fullName evidence="3">CCHC-type domain-containing protein</fullName>
    </recommendedName>
</protein>